<protein>
    <submittedName>
        <fullName evidence="1">Uncharacterized protein</fullName>
    </submittedName>
</protein>
<dbReference type="AlphaFoldDB" id="A0A1Q9DLW8"/>
<comment type="caution">
    <text evidence="1">The sequence shown here is derived from an EMBL/GenBank/DDBJ whole genome shotgun (WGS) entry which is preliminary data.</text>
</comment>
<dbReference type="EMBL" id="LSRX01000478">
    <property type="protein sequence ID" value="OLP96140.1"/>
    <property type="molecule type" value="Genomic_DNA"/>
</dbReference>
<evidence type="ECO:0000313" key="1">
    <source>
        <dbReference type="EMBL" id="OLP96140.1"/>
    </source>
</evidence>
<dbReference type="Proteomes" id="UP000186817">
    <property type="component" value="Unassembled WGS sequence"/>
</dbReference>
<dbReference type="OrthoDB" id="10397482at2759"/>
<name>A0A1Q9DLW8_SYMMI</name>
<keyword evidence="2" id="KW-1185">Reference proteome</keyword>
<evidence type="ECO:0000313" key="2">
    <source>
        <dbReference type="Proteomes" id="UP000186817"/>
    </source>
</evidence>
<accession>A0A1Q9DLW8</accession>
<reference evidence="1 2" key="1">
    <citation type="submission" date="2016-02" db="EMBL/GenBank/DDBJ databases">
        <title>Genome analysis of coral dinoflagellate symbionts highlights evolutionary adaptations to a symbiotic lifestyle.</title>
        <authorList>
            <person name="Aranda M."/>
            <person name="Li Y."/>
            <person name="Liew Y.J."/>
            <person name="Baumgarten S."/>
            <person name="Simakov O."/>
            <person name="Wilson M."/>
            <person name="Piel J."/>
            <person name="Ashoor H."/>
            <person name="Bougouffa S."/>
            <person name="Bajic V.B."/>
            <person name="Ryu T."/>
            <person name="Ravasi T."/>
            <person name="Bayer T."/>
            <person name="Micklem G."/>
            <person name="Kim H."/>
            <person name="Bhak J."/>
            <person name="Lajeunesse T.C."/>
            <person name="Voolstra C.R."/>
        </authorList>
    </citation>
    <scope>NUCLEOTIDE SEQUENCE [LARGE SCALE GENOMIC DNA]</scope>
    <source>
        <strain evidence="1 2">CCMP2467</strain>
    </source>
</reference>
<gene>
    <name evidence="1" type="ORF">AK812_SmicGene21651</name>
</gene>
<sequence>MTPVATQELHCASLKSNATEAICTPYQGKVSACSAYDSCWAASEAAAANNYNTAVSISNNLKTQWNALKRIECLLDVLAKSGDQTAALTECIQKSHSTDALTIVKPPVTAKLGSFLQAISLQAIA</sequence>
<proteinExistence type="predicted"/>
<organism evidence="1 2">
    <name type="scientific">Symbiodinium microadriaticum</name>
    <name type="common">Dinoflagellate</name>
    <name type="synonym">Zooxanthella microadriatica</name>
    <dbReference type="NCBI Taxonomy" id="2951"/>
    <lineage>
        <taxon>Eukaryota</taxon>
        <taxon>Sar</taxon>
        <taxon>Alveolata</taxon>
        <taxon>Dinophyceae</taxon>
        <taxon>Suessiales</taxon>
        <taxon>Symbiodiniaceae</taxon>
        <taxon>Symbiodinium</taxon>
    </lineage>
</organism>